<name>A8N971_COPC7</name>
<dbReference type="FunCoup" id="A8N971">
    <property type="interactions" value="317"/>
</dbReference>
<evidence type="ECO:0000256" key="6">
    <source>
        <dbReference type="RuleBase" id="RU364015"/>
    </source>
</evidence>
<dbReference type="OMA" id="FRSYFHY"/>
<dbReference type="VEuPathDB" id="FungiDB:CC1G_00946"/>
<dbReference type="SUPFAM" id="SSF69645">
    <property type="entry name" value="Arp2/3 complex subunits"/>
    <property type="match status" value="2"/>
</dbReference>
<dbReference type="AlphaFoldDB" id="A8N971"/>
<reference evidence="7 8" key="1">
    <citation type="journal article" date="2010" name="Proc. Natl. Acad. Sci. U.S.A.">
        <title>Insights into evolution of multicellular fungi from the assembled chromosomes of the mushroom Coprinopsis cinerea (Coprinus cinereus).</title>
        <authorList>
            <person name="Stajich J.E."/>
            <person name="Wilke S.K."/>
            <person name="Ahren D."/>
            <person name="Au C.H."/>
            <person name="Birren B.W."/>
            <person name="Borodovsky M."/>
            <person name="Burns C."/>
            <person name="Canback B."/>
            <person name="Casselton L.A."/>
            <person name="Cheng C.K."/>
            <person name="Deng J."/>
            <person name="Dietrich F.S."/>
            <person name="Fargo D.C."/>
            <person name="Farman M.L."/>
            <person name="Gathman A.C."/>
            <person name="Goldberg J."/>
            <person name="Guigo R."/>
            <person name="Hoegger P.J."/>
            <person name="Hooker J.B."/>
            <person name="Huggins A."/>
            <person name="James T.Y."/>
            <person name="Kamada T."/>
            <person name="Kilaru S."/>
            <person name="Kodira C."/>
            <person name="Kues U."/>
            <person name="Kupfer D."/>
            <person name="Kwan H.S."/>
            <person name="Lomsadze A."/>
            <person name="Li W."/>
            <person name="Lilly W.W."/>
            <person name="Ma L.J."/>
            <person name="Mackey A.J."/>
            <person name="Manning G."/>
            <person name="Martin F."/>
            <person name="Muraguchi H."/>
            <person name="Natvig D.O."/>
            <person name="Palmerini H."/>
            <person name="Ramesh M.A."/>
            <person name="Rehmeyer C.J."/>
            <person name="Roe B.A."/>
            <person name="Shenoy N."/>
            <person name="Stanke M."/>
            <person name="Ter-Hovhannisyan V."/>
            <person name="Tunlid A."/>
            <person name="Velagapudi R."/>
            <person name="Vision T.J."/>
            <person name="Zeng Q."/>
            <person name="Zolan M.E."/>
            <person name="Pukkila P.J."/>
        </authorList>
    </citation>
    <scope>NUCLEOTIDE SEQUENCE [LARGE SCALE GENOMIC DNA]</scope>
    <source>
        <strain evidence="8">Okayama-7 / 130 / ATCC MYA-4618 / FGSC 9003</strain>
    </source>
</reference>
<dbReference type="GO" id="GO:0005885">
    <property type="term" value="C:Arp2/3 protein complex"/>
    <property type="evidence" value="ECO:0007669"/>
    <property type="project" value="InterPro"/>
</dbReference>
<comment type="function">
    <text evidence="6">Functions as actin-binding component of the Arp2/3 complex which is involved in regulation of actin polymerization and together with an activating nucleation-promoting factor (NPF) mediates the formation of branched actin networks.</text>
</comment>
<dbReference type="Proteomes" id="UP000001861">
    <property type="component" value="Unassembled WGS sequence"/>
</dbReference>
<dbReference type="KEGG" id="cci:CC1G_00946"/>
<organism evidence="7 8">
    <name type="scientific">Coprinopsis cinerea (strain Okayama-7 / 130 / ATCC MYA-4618 / FGSC 9003)</name>
    <name type="common">Inky cap fungus</name>
    <name type="synonym">Hormographiella aspergillata</name>
    <dbReference type="NCBI Taxonomy" id="240176"/>
    <lineage>
        <taxon>Eukaryota</taxon>
        <taxon>Fungi</taxon>
        <taxon>Dikarya</taxon>
        <taxon>Basidiomycota</taxon>
        <taxon>Agaricomycotina</taxon>
        <taxon>Agaricomycetes</taxon>
        <taxon>Agaricomycetidae</taxon>
        <taxon>Agaricales</taxon>
        <taxon>Agaricineae</taxon>
        <taxon>Psathyrellaceae</taxon>
        <taxon>Coprinopsis</taxon>
    </lineage>
</organism>
<dbReference type="STRING" id="240176.A8N971"/>
<dbReference type="Pfam" id="PF04045">
    <property type="entry name" value="P34-Arc"/>
    <property type="match status" value="1"/>
</dbReference>
<dbReference type="RefSeq" id="XP_001831399.2">
    <property type="nucleotide sequence ID" value="XM_001831347.2"/>
</dbReference>
<keyword evidence="8" id="KW-1185">Reference proteome</keyword>
<dbReference type="OrthoDB" id="148331at2759"/>
<protein>
    <recommendedName>
        <fullName evidence="6">Arp2/3 complex 34 kDa subunit</fullName>
    </recommendedName>
</protein>
<dbReference type="PANTHER" id="PTHR12058">
    <property type="entry name" value="ARP2/3 COMPLEX 34 KDA SUBUNIT"/>
    <property type="match status" value="1"/>
</dbReference>
<comment type="caution">
    <text evidence="7">The sequence shown here is derived from an EMBL/GenBank/DDBJ whole genome shotgun (WGS) entry which is preliminary data.</text>
</comment>
<gene>
    <name evidence="7" type="ORF">CC1G_00946</name>
</gene>
<evidence type="ECO:0000256" key="2">
    <source>
        <dbReference type="ARBA" id="ARBA00007192"/>
    </source>
</evidence>
<dbReference type="FunFam" id="3.30.1460.20:FF:000003">
    <property type="entry name" value="Arp2/3 complex 34 kDa subunit"/>
    <property type="match status" value="1"/>
</dbReference>
<dbReference type="GO" id="GO:0030041">
    <property type="term" value="P:actin filament polymerization"/>
    <property type="evidence" value="ECO:0007669"/>
    <property type="project" value="InterPro"/>
</dbReference>
<evidence type="ECO:0000256" key="3">
    <source>
        <dbReference type="ARBA" id="ARBA00022490"/>
    </source>
</evidence>
<comment type="similarity">
    <text evidence="2 6">Belongs to the ARPC2 family.</text>
</comment>
<dbReference type="Gene3D" id="3.30.1460.20">
    <property type="match status" value="2"/>
</dbReference>
<dbReference type="HOGENOM" id="CLU_059439_1_0_1"/>
<evidence type="ECO:0000313" key="7">
    <source>
        <dbReference type="EMBL" id="EAU90562.2"/>
    </source>
</evidence>
<dbReference type="GO" id="GO:0005200">
    <property type="term" value="F:structural constituent of cytoskeleton"/>
    <property type="evidence" value="ECO:0007669"/>
    <property type="project" value="TreeGrafter"/>
</dbReference>
<comment type="subcellular location">
    <subcellularLocation>
        <location evidence="1 6">Cytoplasm</location>
        <location evidence="1 6">Cytoskeleton</location>
    </subcellularLocation>
</comment>
<keyword evidence="5 6" id="KW-0206">Cytoskeleton</keyword>
<sequence length="305" mass="34875">MILLESHNVIIQNTLNDKLVKPTSLDVQFVDYDGVRFHLSTPEKKTQLLLSMSIRCWDELVQYGALDVLGREYGSLLLPQAEPEYNVSMAIDLEQVPTEPEARDAFIMSIALFKRHALAAPFELAFKTQKELESSGSGQGELMTIHYRDEEAIYIQAAHDRVTVIFSTVFQEETDRIFGKVFLQEFVDARRQPSIQNAPQVLYSSRDPPLEIRNVPGLRIGDDVGYVTFVLFPRHFGNPTVAAASISHIQLFRDYLHYHIKCSKAYMHSRMRHRVTEFQKILNRAKTEVATGERKTVSGRTMVSR</sequence>
<keyword evidence="3 6" id="KW-0963">Cytoplasm</keyword>
<evidence type="ECO:0000256" key="4">
    <source>
        <dbReference type="ARBA" id="ARBA00023203"/>
    </source>
</evidence>
<keyword evidence="4 6" id="KW-0009">Actin-binding</keyword>
<evidence type="ECO:0000313" key="8">
    <source>
        <dbReference type="Proteomes" id="UP000001861"/>
    </source>
</evidence>
<dbReference type="GO" id="GO:0051015">
    <property type="term" value="F:actin filament binding"/>
    <property type="evidence" value="ECO:0007669"/>
    <property type="project" value="TreeGrafter"/>
</dbReference>
<dbReference type="PANTHER" id="PTHR12058:SF0">
    <property type="entry name" value="ACTIN-RELATED PROTEIN 2_3 COMPLEX SUBUNIT 2"/>
    <property type="match status" value="1"/>
</dbReference>
<dbReference type="GO" id="GO:0034314">
    <property type="term" value="P:Arp2/3 complex-mediated actin nucleation"/>
    <property type="evidence" value="ECO:0007669"/>
    <property type="project" value="InterPro"/>
</dbReference>
<accession>A8N971</accession>
<evidence type="ECO:0000256" key="1">
    <source>
        <dbReference type="ARBA" id="ARBA00004245"/>
    </source>
</evidence>
<evidence type="ECO:0000256" key="5">
    <source>
        <dbReference type="ARBA" id="ARBA00023212"/>
    </source>
</evidence>
<dbReference type="InterPro" id="IPR034666">
    <property type="entry name" value="ARPC2/4"/>
</dbReference>
<dbReference type="InterPro" id="IPR007188">
    <property type="entry name" value="ARPC2"/>
</dbReference>
<proteinExistence type="inferred from homology"/>
<dbReference type="eggNOG" id="KOG2826">
    <property type="taxonomic scope" value="Eukaryota"/>
</dbReference>
<comment type="subunit">
    <text evidence="6">Component of the Arp2/3 complex.</text>
</comment>
<dbReference type="EMBL" id="AACS02000007">
    <property type="protein sequence ID" value="EAU90562.2"/>
    <property type="molecule type" value="Genomic_DNA"/>
</dbReference>
<dbReference type="InParanoid" id="A8N971"/>
<dbReference type="GeneID" id="6007871"/>
<dbReference type="FunFam" id="3.30.1460.20:FF:000005">
    <property type="entry name" value="Arp2/3 complex 34 kDa subunit"/>
    <property type="match status" value="1"/>
</dbReference>